<feature type="domain" description="NB-ARC" evidence="6">
    <location>
        <begin position="162"/>
        <end position="313"/>
    </location>
</feature>
<dbReference type="InterPro" id="IPR027417">
    <property type="entry name" value="P-loop_NTPase"/>
</dbReference>
<dbReference type="GO" id="GO:0006952">
    <property type="term" value="P:defense response"/>
    <property type="evidence" value="ECO:0007669"/>
    <property type="project" value="UniProtKB-KW"/>
</dbReference>
<dbReference type="FunFam" id="1.10.8.430:FF:000003">
    <property type="entry name" value="Probable disease resistance protein At5g66910"/>
    <property type="match status" value="1"/>
</dbReference>
<evidence type="ECO:0000256" key="2">
    <source>
        <dbReference type="ARBA" id="ARBA00022737"/>
    </source>
</evidence>
<protein>
    <submittedName>
        <fullName evidence="9">Disease resistance protein RPS2-like</fullName>
    </submittedName>
</protein>
<dbReference type="Pfam" id="PF00931">
    <property type="entry name" value="NB-ARC"/>
    <property type="match status" value="1"/>
</dbReference>
<evidence type="ECO:0000313" key="8">
    <source>
        <dbReference type="Proteomes" id="UP001515500"/>
    </source>
</evidence>
<dbReference type="SUPFAM" id="SSF52058">
    <property type="entry name" value="L domain-like"/>
    <property type="match status" value="1"/>
</dbReference>
<dbReference type="GO" id="GO:0043531">
    <property type="term" value="F:ADP binding"/>
    <property type="evidence" value="ECO:0007669"/>
    <property type="project" value="InterPro"/>
</dbReference>
<dbReference type="AlphaFoldDB" id="A0AB40CBJ9"/>
<dbReference type="PANTHER" id="PTHR33463">
    <property type="entry name" value="NB-ARC DOMAIN-CONTAINING PROTEIN-RELATED"/>
    <property type="match status" value="1"/>
</dbReference>
<dbReference type="InterPro" id="IPR032675">
    <property type="entry name" value="LRR_dom_sf"/>
</dbReference>
<name>A0AB40CBJ9_DIOCR</name>
<dbReference type="Gene3D" id="3.40.50.300">
    <property type="entry name" value="P-loop containing nucleotide triphosphate hydrolases"/>
    <property type="match status" value="1"/>
</dbReference>
<keyword evidence="2" id="KW-0677">Repeat</keyword>
<dbReference type="GO" id="GO:0005524">
    <property type="term" value="F:ATP binding"/>
    <property type="evidence" value="ECO:0007669"/>
    <property type="project" value="UniProtKB-KW"/>
</dbReference>
<dbReference type="InterPro" id="IPR055414">
    <property type="entry name" value="LRR_R13L4/SHOC2-like"/>
</dbReference>
<dbReference type="Gene3D" id="3.80.10.10">
    <property type="entry name" value="Ribonuclease Inhibitor"/>
    <property type="match status" value="2"/>
</dbReference>
<dbReference type="Pfam" id="PF23598">
    <property type="entry name" value="LRR_14"/>
    <property type="match status" value="1"/>
</dbReference>
<keyword evidence="3" id="KW-0611">Plant defense</keyword>
<sequence>MATAMETAAINAACACMRNLVVRDDICYICLTEEKLVDLASEVKDVFALSEDVKVKLKDEEEKLGKIPTYQVKRWLEQSKTTCNEAKGLEIEYRGKWFASGYCSINCCSRYNISRRADRLSMQLKELKREKNDFKDLTETQGENIAMKIPMPLDLVETPYLNQICTYLNDAAVNVIGIYGMIGTGKTTLLRVIYNSLLDDGMKNFNQVIMIKDSHNLNLEKIQKKIAEELNMPNDSTRNVMRYLKGKKFLFLLDDICQKVDFAEEVGIPLGDNKVIFTVLNRDMCSRMRAHRIVEVKCLKNEKAAWLIFNQNAKIEDLEFDSQFNKKKVNDLAKEVVNKCEGLPLALTLFGQAMSNKKTVEEWQHVVDKLDKPGSSDTLEMENTLHNNLKVCYETLDTPTLKKCFLSFSLWYNYPTIYKEDVIQCWMGLRFIVFTKYNEAFNEGCYLLGRLQNACLLTVVGDEVQLHHMVHRMVHSVASQDGTKMGKWIVRRNNSGQPQVLAEEIEEWKDAERIAVTMDPAIKEMPELSHNFPNLVSLMLQGNCSLIRLPDGIFQQMKKLEYLDLSSTSIDQLPMGIKDATNLQYLNISKTKIELLPRELAQLKELKFLICRKLKLGELEEGLVSSLYKLGVLELQPYTFVPIKCLRSSAASMKRIGMLVKSPLVFKLISELPTCYIQIEKLHELESISFESLSCKNRGCLEKLKLTACNELKELVVDGNESNFKKLHLWDLKNLNWIKFNGVEPRSYFQKLRKLYIAKCKSLKNLPWVLHLPTLVTLKIEQCEILEEFVCGKEEEIQQASECYSTFPMLEILSIGFLPSLLSISNDPLIFPCLSNLIVEGCPKLSRLPFAQHIITSNFRRLDCEEDWWNGLTWDDGHNIKSYIATKINFKEAGSSQPSSSSLPPVMTCPSPCIHPMDVIQSFSELSINKPALALEGLSTTTRA</sequence>
<dbReference type="Proteomes" id="UP001515500">
    <property type="component" value="Chromosome 13"/>
</dbReference>
<keyword evidence="8" id="KW-1185">Reference proteome</keyword>
<evidence type="ECO:0000256" key="1">
    <source>
        <dbReference type="ARBA" id="ARBA00008894"/>
    </source>
</evidence>
<keyword evidence="4" id="KW-0547">Nucleotide-binding</keyword>
<dbReference type="GeneID" id="120274813"/>
<accession>A0AB40CBJ9</accession>
<evidence type="ECO:0000313" key="9">
    <source>
        <dbReference type="RefSeq" id="XP_039137280.1"/>
    </source>
</evidence>
<gene>
    <name evidence="9" type="primary">LOC120274813</name>
</gene>
<organism evidence="8 9">
    <name type="scientific">Dioscorea cayennensis subsp. rotundata</name>
    <name type="common">White Guinea yam</name>
    <name type="synonym">Dioscorea rotundata</name>
    <dbReference type="NCBI Taxonomy" id="55577"/>
    <lineage>
        <taxon>Eukaryota</taxon>
        <taxon>Viridiplantae</taxon>
        <taxon>Streptophyta</taxon>
        <taxon>Embryophyta</taxon>
        <taxon>Tracheophyta</taxon>
        <taxon>Spermatophyta</taxon>
        <taxon>Magnoliopsida</taxon>
        <taxon>Liliopsida</taxon>
        <taxon>Dioscoreales</taxon>
        <taxon>Dioscoreaceae</taxon>
        <taxon>Dioscorea</taxon>
    </lineage>
</organism>
<reference evidence="9" key="1">
    <citation type="submission" date="2025-08" db="UniProtKB">
        <authorList>
            <consortium name="RefSeq"/>
        </authorList>
    </citation>
    <scope>IDENTIFICATION</scope>
</reference>
<keyword evidence="5" id="KW-0175">Coiled coil</keyword>
<evidence type="ECO:0000259" key="6">
    <source>
        <dbReference type="Pfam" id="PF00931"/>
    </source>
</evidence>
<evidence type="ECO:0000256" key="3">
    <source>
        <dbReference type="ARBA" id="ARBA00022821"/>
    </source>
</evidence>
<dbReference type="SUPFAM" id="SSF52540">
    <property type="entry name" value="P-loop containing nucleoside triphosphate hydrolases"/>
    <property type="match status" value="1"/>
</dbReference>
<dbReference type="InterPro" id="IPR042197">
    <property type="entry name" value="Apaf_helical"/>
</dbReference>
<keyword evidence="4" id="KW-0067">ATP-binding</keyword>
<dbReference type="InterPro" id="IPR002182">
    <property type="entry name" value="NB-ARC"/>
</dbReference>
<feature type="coiled-coil region" evidence="5">
    <location>
        <begin position="110"/>
        <end position="137"/>
    </location>
</feature>
<dbReference type="Gene3D" id="1.10.8.430">
    <property type="entry name" value="Helical domain of apoptotic protease-activating factors"/>
    <property type="match status" value="1"/>
</dbReference>
<evidence type="ECO:0000256" key="4">
    <source>
        <dbReference type="ARBA" id="ARBA00022840"/>
    </source>
</evidence>
<feature type="domain" description="Disease resistance R13L4/SHOC-2-like LRR" evidence="7">
    <location>
        <begin position="516"/>
        <end position="821"/>
    </location>
</feature>
<dbReference type="PRINTS" id="PR00364">
    <property type="entry name" value="DISEASERSIST"/>
</dbReference>
<proteinExistence type="inferred from homology"/>
<dbReference type="RefSeq" id="XP_039137280.1">
    <property type="nucleotide sequence ID" value="XM_039281346.1"/>
</dbReference>
<dbReference type="InterPro" id="IPR050905">
    <property type="entry name" value="Plant_NBS-LRR"/>
</dbReference>
<comment type="similarity">
    <text evidence="1">Belongs to the disease resistance NB-LRR family.</text>
</comment>
<evidence type="ECO:0000256" key="5">
    <source>
        <dbReference type="SAM" id="Coils"/>
    </source>
</evidence>
<evidence type="ECO:0000259" key="7">
    <source>
        <dbReference type="Pfam" id="PF23598"/>
    </source>
</evidence>